<feature type="transmembrane region" description="Helical" evidence="1">
    <location>
        <begin position="219"/>
        <end position="238"/>
    </location>
</feature>
<keyword evidence="1" id="KW-1133">Transmembrane helix</keyword>
<dbReference type="Proteomes" id="UP000010504">
    <property type="component" value="Unassembled WGS sequence"/>
</dbReference>
<feature type="transmembrane region" description="Helical" evidence="1">
    <location>
        <begin position="126"/>
        <end position="145"/>
    </location>
</feature>
<evidence type="ECO:0000313" key="4">
    <source>
        <dbReference type="Proteomes" id="UP000010504"/>
    </source>
</evidence>
<accession>A0A828ZVG2</accession>
<gene>
    <name evidence="3" type="ORF">OKA_05385</name>
</gene>
<feature type="domain" description="Membrane protein 6-pyruvoyl-tetrahydropterin synthase-related" evidence="2">
    <location>
        <begin position="2"/>
        <end position="246"/>
    </location>
</feature>
<protein>
    <recommendedName>
        <fullName evidence="2">Membrane protein 6-pyruvoyl-tetrahydropterin synthase-related domain-containing protein</fullName>
    </recommendedName>
</protein>
<evidence type="ECO:0000313" key="3">
    <source>
        <dbReference type="EMBL" id="ELB38222.1"/>
    </source>
</evidence>
<keyword evidence="1" id="KW-0812">Transmembrane</keyword>
<organism evidence="3 4">
    <name type="scientific">Enterococcus faecium EnGen0026</name>
    <dbReference type="NCBI Taxonomy" id="1138917"/>
    <lineage>
        <taxon>Bacteria</taxon>
        <taxon>Bacillati</taxon>
        <taxon>Bacillota</taxon>
        <taxon>Bacilli</taxon>
        <taxon>Lactobacillales</taxon>
        <taxon>Enterococcaceae</taxon>
        <taxon>Enterococcus</taxon>
    </lineage>
</organism>
<comment type="caution">
    <text evidence="3">The sequence shown here is derived from an EMBL/GenBank/DDBJ whole genome shotgun (WGS) entry which is preliminary data.</text>
</comment>
<dbReference type="EMBL" id="AHXS01000026">
    <property type="protein sequence ID" value="ELB38222.1"/>
    <property type="molecule type" value="Genomic_DNA"/>
</dbReference>
<feature type="transmembrane region" description="Helical" evidence="1">
    <location>
        <begin position="33"/>
        <end position="56"/>
    </location>
</feature>
<sequence>MTIVPVVLYYTYTLLYERKNCVILLAVSMSLLIYTHILSTFMSVIVIGFLFIGSLFSKRKERKEMSNLISNMIKAVGWTILLTAYVWYPMLQQVLHQKINRPFRTKLQERALNISDSLIGAVNNDLVTFTMGTIGVVSFILPLFFKKKFANKEKIINFCAVTTWFLSTNLFPWEFLQKTPIQIIQFPWRILGFQVLFGSLILIIVFLKWKTSNKKSMCSLVGIVLLIFTVTVATEANYSQKIQSYKGRLIMTKKDVTLYTTSRTGGLYDYAPLDALKYKDHLKKHEVKVYD</sequence>
<proteinExistence type="predicted"/>
<feature type="transmembrane region" description="Helical" evidence="1">
    <location>
        <begin position="68"/>
        <end position="88"/>
    </location>
</feature>
<dbReference type="AlphaFoldDB" id="A0A828ZVG2"/>
<reference evidence="3 4" key="1">
    <citation type="submission" date="2012-12" db="EMBL/GenBank/DDBJ databases">
        <title>The Genome Sequence of Enterococcus faecium E2039.</title>
        <authorList>
            <consortium name="The Broad Institute Genome Sequencing Platform"/>
            <consortium name="The Broad Institute Genome Sequencing Center for Infectious Disease"/>
            <person name="Earl A.M."/>
            <person name="Gilmore M.S."/>
            <person name="van Schaik W."/>
            <person name="Lebreton F."/>
            <person name="Willems R.J."/>
            <person name="Walker B."/>
            <person name="Young S.K."/>
            <person name="Zeng Q."/>
            <person name="Gargeya S."/>
            <person name="Fitzgerald M."/>
            <person name="Haas B."/>
            <person name="Abouelleil A."/>
            <person name="Alvarado L."/>
            <person name="Arachchi H.M."/>
            <person name="Berlin A.M."/>
            <person name="Chapman S.B."/>
            <person name="Dewar J."/>
            <person name="Goldberg J."/>
            <person name="Griggs A."/>
            <person name="Gujja S."/>
            <person name="Hansen M."/>
            <person name="Howarth C."/>
            <person name="Imamovic A."/>
            <person name="Larimer J."/>
            <person name="McCowan C."/>
            <person name="Murphy C."/>
            <person name="Neiman D."/>
            <person name="Pearson M."/>
            <person name="Priest M."/>
            <person name="Roberts A."/>
            <person name="Saif S."/>
            <person name="Shea T."/>
            <person name="Sisk P."/>
            <person name="Sykes S."/>
            <person name="Wortman J."/>
            <person name="Nusbaum C."/>
            <person name="Birren B."/>
        </authorList>
    </citation>
    <scope>NUCLEOTIDE SEQUENCE [LARGE SCALE GENOMIC DNA]</scope>
    <source>
        <strain evidence="3 4">E2039</strain>
    </source>
</reference>
<keyword evidence="1" id="KW-0472">Membrane</keyword>
<dbReference type="Pfam" id="PF10131">
    <property type="entry name" value="PTPS_related"/>
    <property type="match status" value="1"/>
</dbReference>
<dbReference type="InterPro" id="IPR018776">
    <property type="entry name" value="Membrane_prot_PTPS-rel_domain"/>
</dbReference>
<evidence type="ECO:0000256" key="1">
    <source>
        <dbReference type="SAM" id="Phobius"/>
    </source>
</evidence>
<name>A0A828ZVG2_ENTFC</name>
<feature type="transmembrane region" description="Helical" evidence="1">
    <location>
        <begin position="188"/>
        <end position="207"/>
    </location>
</feature>
<evidence type="ECO:0000259" key="2">
    <source>
        <dbReference type="Pfam" id="PF10131"/>
    </source>
</evidence>